<gene>
    <name evidence="2" type="primary">LOC107225188</name>
</gene>
<proteinExistence type="predicted"/>
<dbReference type="GeneID" id="107225188"/>
<accession>A0A6J0C3T2</accession>
<keyword evidence="1" id="KW-1185">Reference proteome</keyword>
<dbReference type="GO" id="GO:0033617">
    <property type="term" value="P:mitochondrial respiratory chain complex IV assembly"/>
    <property type="evidence" value="ECO:0007669"/>
    <property type="project" value="InterPro"/>
</dbReference>
<evidence type="ECO:0000313" key="1">
    <source>
        <dbReference type="Proteomes" id="UP000829291"/>
    </source>
</evidence>
<dbReference type="GO" id="GO:0005758">
    <property type="term" value="C:mitochondrial intermembrane space"/>
    <property type="evidence" value="ECO:0007669"/>
    <property type="project" value="InterPro"/>
</dbReference>
<organism evidence="2">
    <name type="scientific">Neodiprion lecontei</name>
    <name type="common">Redheaded pine sawfly</name>
    <dbReference type="NCBI Taxonomy" id="441921"/>
    <lineage>
        <taxon>Eukaryota</taxon>
        <taxon>Metazoa</taxon>
        <taxon>Ecdysozoa</taxon>
        <taxon>Arthropoda</taxon>
        <taxon>Hexapoda</taxon>
        <taxon>Insecta</taxon>
        <taxon>Pterygota</taxon>
        <taxon>Neoptera</taxon>
        <taxon>Endopterygota</taxon>
        <taxon>Hymenoptera</taxon>
        <taxon>Tenthredinoidea</taxon>
        <taxon>Diprionidae</taxon>
        <taxon>Diprioninae</taxon>
        <taxon>Neodiprion</taxon>
    </lineage>
</organism>
<dbReference type="Proteomes" id="UP000829291">
    <property type="component" value="Chromosome 5"/>
</dbReference>
<evidence type="ECO:0000313" key="2">
    <source>
        <dbReference type="RefSeq" id="XP_015521054.1"/>
    </source>
</evidence>
<dbReference type="PANTHER" id="PTHR13639">
    <property type="entry name" value="CYTOCHROME C OXIDASE ASSEMBLY FACTOR 4 HOMOLOG, MITOCHONDRIAL"/>
    <property type="match status" value="1"/>
</dbReference>
<dbReference type="OrthoDB" id="5586401at2759"/>
<sequence>MTVYDNEKSLAEDTEDPVDRMLKKTGCIELHYKVQDCIAETQDWRKCQEPVKQFKNCMSNYEKKRREKNIA</sequence>
<dbReference type="RefSeq" id="XP_015521054.1">
    <property type="nucleotide sequence ID" value="XM_015665568.2"/>
</dbReference>
<dbReference type="InParanoid" id="A0A6J0C3T2"/>
<reference evidence="2" key="1">
    <citation type="submission" date="2025-08" db="UniProtKB">
        <authorList>
            <consortium name="RefSeq"/>
        </authorList>
    </citation>
    <scope>IDENTIFICATION</scope>
    <source>
        <tissue evidence="2">Thorax and Abdomen</tissue>
    </source>
</reference>
<dbReference type="AlphaFoldDB" id="A0A6J0C3T2"/>
<dbReference type="PANTHER" id="PTHR13639:SF2">
    <property type="entry name" value="CYTOCHROME C OXIDASE ASSEMBLY FACTOR 4 HOMOLOG, MITOCHONDRIAL"/>
    <property type="match status" value="1"/>
</dbReference>
<dbReference type="InterPro" id="IPR039870">
    <property type="entry name" value="Coa4-like"/>
</dbReference>
<dbReference type="KEGG" id="nlo:107225188"/>
<name>A0A6J0C3T2_NEOLC</name>
<protein>
    <submittedName>
        <fullName evidence="2">Cytochrome c oxidase assembly factor 4 homolog, mitochondrial</fullName>
    </submittedName>
</protein>